<protein>
    <submittedName>
        <fullName evidence="1">Uncharacterized protein</fullName>
    </submittedName>
</protein>
<dbReference type="AlphaFoldDB" id="A0A517P3S5"/>
<organism evidence="1 2">
    <name type="scientific">Alienimonas californiensis</name>
    <dbReference type="NCBI Taxonomy" id="2527989"/>
    <lineage>
        <taxon>Bacteria</taxon>
        <taxon>Pseudomonadati</taxon>
        <taxon>Planctomycetota</taxon>
        <taxon>Planctomycetia</taxon>
        <taxon>Planctomycetales</taxon>
        <taxon>Planctomycetaceae</taxon>
        <taxon>Alienimonas</taxon>
    </lineage>
</organism>
<dbReference type="KEGG" id="acaf:CA12_00940"/>
<accession>A0A517P3S5</accession>
<name>A0A517P3S5_9PLAN</name>
<dbReference type="EMBL" id="CP036265">
    <property type="protein sequence ID" value="QDT14026.1"/>
    <property type="molecule type" value="Genomic_DNA"/>
</dbReference>
<reference evidence="1 2" key="1">
    <citation type="submission" date="2019-02" db="EMBL/GenBank/DDBJ databases">
        <title>Deep-cultivation of Planctomycetes and their phenomic and genomic characterization uncovers novel biology.</title>
        <authorList>
            <person name="Wiegand S."/>
            <person name="Jogler M."/>
            <person name="Boedeker C."/>
            <person name="Pinto D."/>
            <person name="Vollmers J."/>
            <person name="Rivas-Marin E."/>
            <person name="Kohn T."/>
            <person name="Peeters S.H."/>
            <person name="Heuer A."/>
            <person name="Rast P."/>
            <person name="Oberbeckmann S."/>
            <person name="Bunk B."/>
            <person name="Jeske O."/>
            <person name="Meyerdierks A."/>
            <person name="Storesund J.E."/>
            <person name="Kallscheuer N."/>
            <person name="Luecker S."/>
            <person name="Lage O.M."/>
            <person name="Pohl T."/>
            <person name="Merkel B.J."/>
            <person name="Hornburger P."/>
            <person name="Mueller R.-W."/>
            <person name="Bruemmer F."/>
            <person name="Labrenz M."/>
            <person name="Spormann A.M."/>
            <person name="Op den Camp H."/>
            <person name="Overmann J."/>
            <person name="Amann R."/>
            <person name="Jetten M.S.M."/>
            <person name="Mascher T."/>
            <person name="Medema M.H."/>
            <person name="Devos D.P."/>
            <person name="Kaster A.-K."/>
            <person name="Ovreas L."/>
            <person name="Rohde M."/>
            <person name="Galperin M.Y."/>
            <person name="Jogler C."/>
        </authorList>
    </citation>
    <scope>NUCLEOTIDE SEQUENCE [LARGE SCALE GENOMIC DNA]</scope>
    <source>
        <strain evidence="1 2">CA12</strain>
    </source>
</reference>
<keyword evidence="2" id="KW-1185">Reference proteome</keyword>
<gene>
    <name evidence="1" type="ORF">CA12_00940</name>
</gene>
<dbReference type="Proteomes" id="UP000318741">
    <property type="component" value="Chromosome"/>
</dbReference>
<evidence type="ECO:0000313" key="2">
    <source>
        <dbReference type="Proteomes" id="UP000318741"/>
    </source>
</evidence>
<evidence type="ECO:0000313" key="1">
    <source>
        <dbReference type="EMBL" id="QDT14026.1"/>
    </source>
</evidence>
<sequence length="176" mass="18424">MPFMHVPAEMAEEYGGDPAQLPGGANPDQIVAGKGFDYFGGGEELVQASSFDPASLEFDGTPLSGLIAKLKSLGYAAVRVKYDGGYDEGFAHFDAALAPDGDGDPPAAVAARLSPEDGDLEELAEGLTVCLLGDYYGTGEYEMFGAFLADLATGALTDLKDAEPHEHAVVHQSYDE</sequence>
<proteinExistence type="predicted"/>